<sequence>MKNKYLLLIFILFIFSFGTINVEAKESKNLIKGEIVLENFNIDGNNIKNDKGELVFNIDENLENKLNLIGFNLDELKEVKLVKDELYNEKNYILLNNNKTVSLTENLKIKNITNNEIIQSNLATKVRKKRSLTSEVKEDIIINNIKEALNLSNEYKIIQNEDFDENMKIIIFEKQLPNGVINPYQGVKVFVNKNNNEIQTFNMFDEAPETLEVKITKEEASNISEKIFKNLDNKESNTNKTSTLEIIRPNYFWSDEKGEFLDNPVDFVRQAWVINDGNAKVYVDANNGEILGGDIEKGSDHAKAFGHDSVKHSYNSAKLAESGFRKLGYIVEPTFTTSTSNMRSAVLSYLNKSTSYGFYITCHGASDGSYLSGGGGWSLYPSDIKGNFHLVFLDACNTAKSRNWADAFRCDNPRRSYLGWKYSVGADPAYKFCQYFWARVGSKPIYNLALDAAASVPGKGTTPIIHYGDKSWYGWAY</sequence>
<dbReference type="Proteomes" id="UP000003188">
    <property type="component" value="Unassembled WGS sequence"/>
</dbReference>
<reference evidence="1 2" key="1">
    <citation type="submission" date="2008-03" db="EMBL/GenBank/DDBJ databases">
        <authorList>
            <person name="Paulsen I."/>
            <person name="Sebastian Y."/>
        </authorList>
    </citation>
    <scope>NUCLEOTIDE SEQUENCE [LARGE SCALE GENOMIC DNA]</scope>
    <source>
        <strain evidence="2">D str. JGS1721</strain>
    </source>
</reference>
<name>B1V362_CLOPF</name>
<dbReference type="RefSeq" id="WP_003474965.1">
    <property type="nucleotide sequence ID" value="NZ_ABOO01000017.1"/>
</dbReference>
<accession>B1V362</accession>
<dbReference type="AlphaFoldDB" id="B1V362"/>
<comment type="caution">
    <text evidence="1">The sequence shown here is derived from an EMBL/GenBank/DDBJ whole genome shotgun (WGS) entry which is preliminary data.</text>
</comment>
<evidence type="ECO:0000313" key="1">
    <source>
        <dbReference type="EMBL" id="EDT71770.1"/>
    </source>
</evidence>
<proteinExistence type="predicted"/>
<evidence type="ECO:0000313" key="2">
    <source>
        <dbReference type="Proteomes" id="UP000003188"/>
    </source>
</evidence>
<organism evidence="1 2">
    <name type="scientific">Clostridium perfringens D str. JGS1721</name>
    <dbReference type="NCBI Taxonomy" id="488537"/>
    <lineage>
        <taxon>Bacteria</taxon>
        <taxon>Bacillati</taxon>
        <taxon>Bacillota</taxon>
        <taxon>Clostridia</taxon>
        <taxon>Eubacteriales</taxon>
        <taxon>Clostridiaceae</taxon>
        <taxon>Clostridium</taxon>
    </lineage>
</organism>
<gene>
    <name evidence="1" type="ORF">CJD_A0500</name>
</gene>
<protein>
    <submittedName>
        <fullName evidence="1">Uncharacterized protein</fullName>
    </submittedName>
</protein>
<dbReference type="EMBL" id="ABOO01000017">
    <property type="protein sequence ID" value="EDT71770.1"/>
    <property type="molecule type" value="Genomic_DNA"/>
</dbReference>